<dbReference type="EMBL" id="RJKE01000001">
    <property type="protein sequence ID" value="ROO85886.1"/>
    <property type="molecule type" value="Genomic_DNA"/>
</dbReference>
<protein>
    <submittedName>
        <fullName evidence="2">Uncharacterized protein (DUF2236 family)</fullName>
    </submittedName>
</protein>
<keyword evidence="3" id="KW-1185">Reference proteome</keyword>
<dbReference type="Pfam" id="PF09995">
    <property type="entry name" value="MPAB_Lcp_cat"/>
    <property type="match status" value="1"/>
</dbReference>
<dbReference type="InterPro" id="IPR018713">
    <property type="entry name" value="MPAB/Lcp_cat_dom"/>
</dbReference>
<evidence type="ECO:0000259" key="1">
    <source>
        <dbReference type="Pfam" id="PF09995"/>
    </source>
</evidence>
<gene>
    <name evidence="2" type="ORF">EDD29_3440</name>
</gene>
<evidence type="ECO:0000313" key="2">
    <source>
        <dbReference type="EMBL" id="ROO85886.1"/>
    </source>
</evidence>
<dbReference type="Proteomes" id="UP000272400">
    <property type="component" value="Unassembled WGS sequence"/>
</dbReference>
<evidence type="ECO:0000313" key="3">
    <source>
        <dbReference type="Proteomes" id="UP000272400"/>
    </source>
</evidence>
<dbReference type="GO" id="GO:0016491">
    <property type="term" value="F:oxidoreductase activity"/>
    <property type="evidence" value="ECO:0007669"/>
    <property type="project" value="InterPro"/>
</dbReference>
<name>A0A3N1CXB1_9ACTN</name>
<feature type="domain" description="ER-bound oxygenase mpaB/mpaB'/Rubber oxygenase catalytic" evidence="1">
    <location>
        <begin position="27"/>
        <end position="262"/>
    </location>
</feature>
<comment type="caution">
    <text evidence="2">The sequence shown here is derived from an EMBL/GenBank/DDBJ whole genome shotgun (WGS) entry which is preliminary data.</text>
</comment>
<proteinExistence type="predicted"/>
<dbReference type="PANTHER" id="PTHR36151:SF3">
    <property type="entry name" value="ER-BOUND OXYGENASE MPAB_MPAB'_RUBBER OXYGENASE CATALYTIC DOMAIN-CONTAINING PROTEIN"/>
    <property type="match status" value="1"/>
</dbReference>
<dbReference type="PANTHER" id="PTHR36151">
    <property type="entry name" value="BLR2777 PROTEIN"/>
    <property type="match status" value="1"/>
</dbReference>
<dbReference type="AlphaFoldDB" id="A0A3N1CXB1"/>
<reference evidence="2 3" key="1">
    <citation type="submission" date="2018-11" db="EMBL/GenBank/DDBJ databases">
        <title>Sequencing the genomes of 1000 actinobacteria strains.</title>
        <authorList>
            <person name="Klenk H.-P."/>
        </authorList>
    </citation>
    <scope>NUCLEOTIDE SEQUENCE [LARGE SCALE GENOMIC DNA]</scope>
    <source>
        <strain evidence="2 3">DSM 44254</strain>
    </source>
</reference>
<dbReference type="RefSeq" id="WP_211359759.1">
    <property type="nucleotide sequence ID" value="NZ_RJKE01000001.1"/>
</dbReference>
<organism evidence="2 3">
    <name type="scientific">Actinocorallia herbida</name>
    <dbReference type="NCBI Taxonomy" id="58109"/>
    <lineage>
        <taxon>Bacteria</taxon>
        <taxon>Bacillati</taxon>
        <taxon>Actinomycetota</taxon>
        <taxon>Actinomycetes</taxon>
        <taxon>Streptosporangiales</taxon>
        <taxon>Thermomonosporaceae</taxon>
        <taxon>Actinocorallia</taxon>
    </lineage>
</organism>
<accession>A0A3N1CXB1</accession>
<sequence length="300" mass="33498">MAMRTEVPPAAPEQPDIRTFGPGSVLWEEFGLWTSAFAGQSAFLLQVMHPSIGTVVDQLSSFRRDPVGRARRSFASVQTWIYGGETAIEEGRRLREMHKDLKAVDEQGTTHHALSGEPWAWVHLTGFQAAASAARYFDPGKWTDDYADQVYTEFLDLGRILRVPERLLPPTVEDYWTYFDHMVENVLVDHPVAHDVLDMMDKVPPSVPRSLRPVLAPLHRGVGSLGRLVATGTLPPAARDKLGLTWTRSDDLALKAVGRAISRTTPLLPERVRYMPIAYQAREAARANARLARTLATRPL</sequence>